<accession>A0A7C4E2C1</accession>
<dbReference type="EMBL" id="DRXG01000089">
    <property type="protein sequence ID" value="HHN52472.1"/>
    <property type="molecule type" value="Genomic_DNA"/>
</dbReference>
<feature type="domain" description="Large ribosomal subunit protein uL30-like ferredoxin-like fold" evidence="2">
    <location>
        <begin position="11"/>
        <end position="59"/>
    </location>
</feature>
<dbReference type="EMBL" id="DTCM01000018">
    <property type="protein sequence ID" value="HGL40324.1"/>
    <property type="molecule type" value="Genomic_DNA"/>
</dbReference>
<dbReference type="GO" id="GO:0003735">
    <property type="term" value="F:structural constituent of ribosome"/>
    <property type="evidence" value="ECO:0007669"/>
    <property type="project" value="TreeGrafter"/>
</dbReference>
<dbReference type="Gene3D" id="3.30.1390.20">
    <property type="entry name" value="Ribosomal protein L30, ferredoxin-like fold domain"/>
    <property type="match status" value="1"/>
</dbReference>
<dbReference type="Gene3D" id="1.10.15.30">
    <property type="match status" value="1"/>
</dbReference>
<dbReference type="GO" id="GO:0022625">
    <property type="term" value="C:cytosolic large ribosomal subunit"/>
    <property type="evidence" value="ECO:0007669"/>
    <property type="project" value="TreeGrafter"/>
</dbReference>
<evidence type="ECO:0000313" key="4">
    <source>
        <dbReference type="EMBL" id="HGN90661.1"/>
    </source>
</evidence>
<evidence type="ECO:0000259" key="2">
    <source>
        <dbReference type="Pfam" id="PF00327"/>
    </source>
</evidence>
<sequence>MEDCVTMAVVAVIRIKGHVGIRPDIKKTLESLKLDKAFKAALFNESDVLYGMLKKAQRYLTWGTPNKQTILTLLKKAGVGGEDVETLAEKLAKGEEKLGTPVYVSLHPPSQGFKNTVKRSYRYKGEYGDRGEAINDLIRRMV</sequence>
<keyword evidence="4" id="KW-0687">Ribonucleoprotein</keyword>
<name>A0A7C4E2C1_CALS0</name>
<evidence type="ECO:0000313" key="5">
    <source>
        <dbReference type="EMBL" id="HHN52472.1"/>
    </source>
</evidence>
<dbReference type="SUPFAM" id="SSF55129">
    <property type="entry name" value="Ribosomal protein L30p/L7e"/>
    <property type="match status" value="1"/>
</dbReference>
<evidence type="ECO:0000313" key="3">
    <source>
        <dbReference type="EMBL" id="HGL40324.1"/>
    </source>
</evidence>
<keyword evidence="4" id="KW-0689">Ribosomal protein</keyword>
<dbReference type="InterPro" id="IPR036919">
    <property type="entry name" value="Ribo_uL30_ferredoxin-like_sf"/>
</dbReference>
<dbReference type="Pfam" id="PF00327">
    <property type="entry name" value="Ribosomal_L30"/>
    <property type="match status" value="1"/>
</dbReference>
<dbReference type="GO" id="GO:0003723">
    <property type="term" value="F:RNA binding"/>
    <property type="evidence" value="ECO:0007669"/>
    <property type="project" value="TreeGrafter"/>
</dbReference>
<gene>
    <name evidence="4" type="primary">rpl30p</name>
    <name evidence="5" type="ORF">ENM30_04065</name>
    <name evidence="4" type="ORF">ENT82_06005</name>
    <name evidence="3" type="ORF">ENU43_01475</name>
</gene>
<reference evidence="4" key="1">
    <citation type="journal article" date="2020" name="mSystems">
        <title>Genome- and Community-Level Interaction Insights into Carbon Utilization and Element Cycling Functions of Hydrothermarchaeota in Hydrothermal Sediment.</title>
        <authorList>
            <person name="Zhou Z."/>
            <person name="Liu Y."/>
            <person name="Xu W."/>
            <person name="Pan J."/>
            <person name="Luo Z.H."/>
            <person name="Li M."/>
        </authorList>
    </citation>
    <scope>NUCLEOTIDE SEQUENCE [LARGE SCALE GENOMIC DNA]</scope>
    <source>
        <strain evidence="5">SpSt-1073</strain>
        <strain evidence="4">SpSt-613</strain>
        <strain evidence="3">SpSt-669</strain>
    </source>
</reference>
<dbReference type="InterPro" id="IPR016082">
    <property type="entry name" value="Ribosomal_uL30_ferredoxin-like"/>
</dbReference>
<comment type="similarity">
    <text evidence="1">Belongs to the universal ribosomal protein uL30 family.</text>
</comment>
<dbReference type="InterPro" id="IPR039699">
    <property type="entry name" value="Ribosomal_uL30"/>
</dbReference>
<dbReference type="EMBL" id="DTAD01000064">
    <property type="protein sequence ID" value="HGN90661.1"/>
    <property type="molecule type" value="Genomic_DNA"/>
</dbReference>
<protein>
    <submittedName>
        <fullName evidence="4">50S ribosomal protein L30</fullName>
    </submittedName>
</protein>
<dbReference type="PANTHER" id="PTHR11524">
    <property type="entry name" value="60S RIBOSOMAL PROTEIN L7"/>
    <property type="match status" value="1"/>
</dbReference>
<organism evidence="4">
    <name type="scientific">Caldiarchaeum subterraneum</name>
    <dbReference type="NCBI Taxonomy" id="311458"/>
    <lineage>
        <taxon>Archaea</taxon>
        <taxon>Nitrososphaerota</taxon>
        <taxon>Candidatus Caldarchaeales</taxon>
        <taxon>Candidatus Caldarchaeaceae</taxon>
        <taxon>Candidatus Caldarchaeum</taxon>
    </lineage>
</organism>
<evidence type="ECO:0000256" key="1">
    <source>
        <dbReference type="ARBA" id="ARBA00007594"/>
    </source>
</evidence>
<proteinExistence type="inferred from homology"/>
<dbReference type="PANTHER" id="PTHR11524:SF16">
    <property type="entry name" value="LARGE RIBOSOMAL SUBUNIT PROTEIN UL30"/>
    <property type="match status" value="1"/>
</dbReference>
<dbReference type="AlphaFoldDB" id="A0A7C4E2C1"/>
<dbReference type="GO" id="GO:0000463">
    <property type="term" value="P:maturation of LSU-rRNA from tricistronic rRNA transcript (SSU-rRNA, 5.8S rRNA, LSU-rRNA)"/>
    <property type="evidence" value="ECO:0007669"/>
    <property type="project" value="TreeGrafter"/>
</dbReference>
<comment type="caution">
    <text evidence="4">The sequence shown here is derived from an EMBL/GenBank/DDBJ whole genome shotgun (WGS) entry which is preliminary data.</text>
</comment>